<evidence type="ECO:0000313" key="3">
    <source>
        <dbReference type="EnsemblPlants" id="KQL02516"/>
    </source>
</evidence>
<feature type="compositionally biased region" description="Polar residues" evidence="1">
    <location>
        <begin position="1"/>
        <end position="11"/>
    </location>
</feature>
<dbReference type="PANTHER" id="PTHR33165">
    <property type="entry name" value="F-BOX DOMAIN CONTAINING PROTEIN-LIKE-RELATED"/>
    <property type="match status" value="1"/>
</dbReference>
<dbReference type="OrthoDB" id="677464at2759"/>
<dbReference type="EMBL" id="CM003533">
    <property type="protein sequence ID" value="RCV31868.1"/>
    <property type="molecule type" value="Genomic_DNA"/>
</dbReference>
<dbReference type="Gramene" id="KQL02516">
    <property type="protein sequence ID" value="KQL02516"/>
    <property type="gene ID" value="SETIT_015644mg"/>
</dbReference>
<evidence type="ECO:0000313" key="2">
    <source>
        <dbReference type="EMBL" id="RCV31868.1"/>
    </source>
</evidence>
<accession>K3YN10</accession>
<reference evidence="2 4" key="1">
    <citation type="journal article" date="2012" name="Nat. Biotechnol.">
        <title>Reference genome sequence of the model plant Setaria.</title>
        <authorList>
            <person name="Bennetzen J.L."/>
            <person name="Schmutz J."/>
            <person name="Wang H."/>
            <person name="Percifield R."/>
            <person name="Hawkins J."/>
            <person name="Pontaroli A.C."/>
            <person name="Estep M."/>
            <person name="Feng L."/>
            <person name="Vaughn J.N."/>
            <person name="Grimwood J."/>
            <person name="Jenkins J."/>
            <person name="Barry K."/>
            <person name="Lindquist E."/>
            <person name="Hellsten U."/>
            <person name="Deshpande S."/>
            <person name="Wang X."/>
            <person name="Wu X."/>
            <person name="Mitros T."/>
            <person name="Triplett J."/>
            <person name="Yang X."/>
            <person name="Ye C.Y."/>
            <person name="Mauro-Herrera M."/>
            <person name="Wang L."/>
            <person name="Li P."/>
            <person name="Sharma M."/>
            <person name="Sharma R."/>
            <person name="Ronald P.C."/>
            <person name="Panaud O."/>
            <person name="Kellogg E.A."/>
            <person name="Brutnell T.P."/>
            <person name="Doust A.N."/>
            <person name="Tuskan G.A."/>
            <person name="Rokhsar D."/>
            <person name="Devos K.M."/>
        </authorList>
    </citation>
    <scope>NUCLEOTIDE SEQUENCE [LARGE SCALE GENOMIC DNA]</scope>
    <source>
        <strain evidence="4">cv. Yugu1</strain>
        <strain evidence="2">Yugu1</strain>
    </source>
</reference>
<evidence type="ECO:0008006" key="5">
    <source>
        <dbReference type="Google" id="ProtNLM"/>
    </source>
</evidence>
<protein>
    <recommendedName>
        <fullName evidence="5">F-box domain-containing protein</fullName>
    </recommendedName>
</protein>
<organism evidence="2">
    <name type="scientific">Setaria italica</name>
    <name type="common">Foxtail millet</name>
    <name type="synonym">Panicum italicum</name>
    <dbReference type="NCBI Taxonomy" id="4555"/>
    <lineage>
        <taxon>Eukaryota</taxon>
        <taxon>Viridiplantae</taxon>
        <taxon>Streptophyta</taxon>
        <taxon>Embryophyta</taxon>
        <taxon>Tracheophyta</taxon>
        <taxon>Spermatophyta</taxon>
        <taxon>Magnoliopsida</taxon>
        <taxon>Liliopsida</taxon>
        <taxon>Poales</taxon>
        <taxon>Poaceae</taxon>
        <taxon>PACMAD clade</taxon>
        <taxon>Panicoideae</taxon>
        <taxon>Panicodae</taxon>
        <taxon>Paniceae</taxon>
        <taxon>Cenchrinae</taxon>
        <taxon>Setaria</taxon>
    </lineage>
</organism>
<dbReference type="EMBL" id="AGNK02003982">
    <property type="status" value="NOT_ANNOTATED_CDS"/>
    <property type="molecule type" value="Genomic_DNA"/>
</dbReference>
<dbReference type="AlphaFoldDB" id="K3YN10"/>
<name>K3YN10_SETIT</name>
<dbReference type="eggNOG" id="ENOG502R7XK">
    <property type="taxonomic scope" value="Eukaryota"/>
</dbReference>
<dbReference type="PANTHER" id="PTHR33165:SF82">
    <property type="entry name" value="OS11G0231400 PROTEIN"/>
    <property type="match status" value="1"/>
</dbReference>
<feature type="region of interest" description="Disordered" evidence="1">
    <location>
        <begin position="1"/>
        <end position="20"/>
    </location>
</feature>
<sequence>MGGKITSSMACSSMRPRRRRRVVTEAAISRDASPRTSLHEDLTSLVAWWVLTGDLREFHAVCCHWRSSIACPHGRGVADPRFHPWWWMLFPEGHGLYPGHGKLHRHDHCVLDSIDDNLLLQRDPDTTIRLLHPFTGDILDFPSLETLLPWVI</sequence>
<dbReference type="Proteomes" id="UP000004995">
    <property type="component" value="Unassembled WGS sequence"/>
</dbReference>
<dbReference type="HOGENOM" id="CLU_109128_0_0_1"/>
<dbReference type="EnsemblPlants" id="KQL02516">
    <property type="protein sequence ID" value="KQL02516"/>
    <property type="gene ID" value="SETIT_015644mg"/>
</dbReference>
<evidence type="ECO:0000256" key="1">
    <source>
        <dbReference type="SAM" id="MobiDB-lite"/>
    </source>
</evidence>
<keyword evidence="4" id="KW-1185">Reference proteome</keyword>
<gene>
    <name evidence="2" type="ORF">SETIT_6G212400v2</name>
</gene>
<reference evidence="2" key="2">
    <citation type="submission" date="2015-07" db="EMBL/GenBank/DDBJ databases">
        <authorList>
            <person name="Noorani M."/>
        </authorList>
    </citation>
    <scope>NUCLEOTIDE SEQUENCE</scope>
    <source>
        <strain evidence="2">Yugu1</strain>
    </source>
</reference>
<reference evidence="3" key="3">
    <citation type="submission" date="2018-08" db="UniProtKB">
        <authorList>
            <consortium name="EnsemblPlants"/>
        </authorList>
    </citation>
    <scope>IDENTIFICATION</scope>
    <source>
        <strain evidence="3">Yugu1</strain>
    </source>
</reference>
<evidence type="ECO:0000313" key="4">
    <source>
        <dbReference type="Proteomes" id="UP000004995"/>
    </source>
</evidence>
<proteinExistence type="predicted"/>